<dbReference type="AlphaFoldDB" id="E5YBT8"/>
<name>E5YBT8_BILW3</name>
<dbReference type="eggNOG" id="COG3956">
    <property type="taxonomic scope" value="Bacteria"/>
</dbReference>
<reference evidence="2 3" key="2">
    <citation type="submission" date="2013-04" db="EMBL/GenBank/DDBJ databases">
        <title>The Genome Sequence of Bilophila wadsworthia 3_1_6.</title>
        <authorList>
            <consortium name="The Broad Institute Genomics Platform"/>
            <person name="Earl A."/>
            <person name="Ward D."/>
            <person name="Feldgarden M."/>
            <person name="Gevers D."/>
            <person name="Sibley C."/>
            <person name="Strauss J."/>
            <person name="Allen-Vercoe E."/>
            <person name="Walker B."/>
            <person name="Young S."/>
            <person name="Zeng Q."/>
            <person name="Gargeya S."/>
            <person name="Fitzgerald M."/>
            <person name="Haas B."/>
            <person name="Abouelleil A."/>
            <person name="Allen A.W."/>
            <person name="Alvarado L."/>
            <person name="Arachchi H.M."/>
            <person name="Berlin A.M."/>
            <person name="Chapman S.B."/>
            <person name="Gainer-Dewar J."/>
            <person name="Goldberg J."/>
            <person name="Griggs A."/>
            <person name="Gujja S."/>
            <person name="Hansen M."/>
            <person name="Howarth C."/>
            <person name="Imamovic A."/>
            <person name="Ireland A."/>
            <person name="Larimer J."/>
            <person name="McCowan C."/>
            <person name="Murphy C."/>
            <person name="Pearson M."/>
            <person name="Poon T.W."/>
            <person name="Priest M."/>
            <person name="Roberts A."/>
            <person name="Saif S."/>
            <person name="Shea T."/>
            <person name="Sisk P."/>
            <person name="Sykes S."/>
            <person name="Wortman J."/>
            <person name="Nusbaum C."/>
            <person name="Birren B."/>
        </authorList>
    </citation>
    <scope>NUCLEOTIDE SEQUENCE [LARGE SCALE GENOMIC DNA]</scope>
    <source>
        <strain evidence="2 3">3_1_6</strain>
    </source>
</reference>
<dbReference type="OrthoDB" id="9808939at2"/>
<dbReference type="InterPro" id="IPR004518">
    <property type="entry name" value="MazG-like_dom"/>
</dbReference>
<dbReference type="GeneID" id="78085307"/>
<evidence type="ECO:0000313" key="3">
    <source>
        <dbReference type="Proteomes" id="UP000006034"/>
    </source>
</evidence>
<dbReference type="InterPro" id="IPR011551">
    <property type="entry name" value="NTP_PyrPHydrolase_MazG"/>
</dbReference>
<dbReference type="CDD" id="cd11528">
    <property type="entry name" value="NTP-PPase_MazG_Nterm"/>
    <property type="match status" value="1"/>
</dbReference>
<accession>E5YBT8</accession>
<reference evidence="2 3" key="1">
    <citation type="submission" date="2010-10" db="EMBL/GenBank/DDBJ databases">
        <authorList>
            <consortium name="The Broad Institute Genome Sequencing Platform"/>
            <person name="Ward D."/>
            <person name="Earl A."/>
            <person name="Feldgarden M."/>
            <person name="Young S.K."/>
            <person name="Gargeya S."/>
            <person name="Zeng Q."/>
            <person name="Alvarado L."/>
            <person name="Berlin A."/>
            <person name="Bochicchio J."/>
            <person name="Chapman S.B."/>
            <person name="Chen Z."/>
            <person name="Freedman E."/>
            <person name="Gellesch M."/>
            <person name="Goldberg J."/>
            <person name="Griggs A."/>
            <person name="Gujja S."/>
            <person name="Heilman E."/>
            <person name="Heiman D."/>
            <person name="Howarth C."/>
            <person name="Mehta T."/>
            <person name="Neiman D."/>
            <person name="Pearson M."/>
            <person name="Roberts A."/>
            <person name="Saif S."/>
            <person name="Shea T."/>
            <person name="Shenoy N."/>
            <person name="Sisk P."/>
            <person name="Stolte C."/>
            <person name="Sykes S."/>
            <person name="White J."/>
            <person name="Yandava C."/>
            <person name="Allen-Vercoe E."/>
            <person name="Sibley C."/>
            <person name="Ambrose C.E."/>
            <person name="Strauss J."/>
            <person name="Daigneault M."/>
            <person name="Haas B."/>
            <person name="Nusbaum C."/>
            <person name="Birren B."/>
        </authorList>
    </citation>
    <scope>NUCLEOTIDE SEQUENCE [LARGE SCALE GENOMIC DNA]</scope>
    <source>
        <strain evidence="2 3">3_1_6</strain>
    </source>
</reference>
<evidence type="ECO:0000259" key="1">
    <source>
        <dbReference type="Pfam" id="PF03819"/>
    </source>
</evidence>
<feature type="domain" description="NTP pyrophosphohydrolase MazG-like" evidence="1">
    <location>
        <begin position="41"/>
        <end position="114"/>
    </location>
</feature>
<dbReference type="PANTHER" id="PTHR30522:SF0">
    <property type="entry name" value="NUCLEOSIDE TRIPHOSPHATE PYROPHOSPHOHYDROLASE"/>
    <property type="match status" value="1"/>
</dbReference>
<evidence type="ECO:0000313" key="2">
    <source>
        <dbReference type="EMBL" id="EFV42535.1"/>
    </source>
</evidence>
<dbReference type="Gene3D" id="1.10.287.1080">
    <property type="entry name" value="MazG-like"/>
    <property type="match status" value="2"/>
</dbReference>
<dbReference type="GO" id="GO:0047429">
    <property type="term" value="F:nucleoside triphosphate diphosphatase activity"/>
    <property type="evidence" value="ECO:0007669"/>
    <property type="project" value="InterPro"/>
</dbReference>
<gene>
    <name evidence="2" type="ORF">HMPREF0179_03662</name>
</gene>
<organism evidence="2 3">
    <name type="scientific">Bilophila wadsworthia (strain 3_1_6)</name>
    <dbReference type="NCBI Taxonomy" id="563192"/>
    <lineage>
        <taxon>Bacteria</taxon>
        <taxon>Pseudomonadati</taxon>
        <taxon>Thermodesulfobacteriota</taxon>
        <taxon>Desulfovibrionia</taxon>
        <taxon>Desulfovibrionales</taxon>
        <taxon>Desulfovibrionaceae</taxon>
        <taxon>Bilophila</taxon>
    </lineage>
</organism>
<dbReference type="GO" id="GO:0006203">
    <property type="term" value="P:dGTP catabolic process"/>
    <property type="evidence" value="ECO:0007669"/>
    <property type="project" value="TreeGrafter"/>
</dbReference>
<dbReference type="PANTHER" id="PTHR30522">
    <property type="entry name" value="NUCLEOSIDE TRIPHOSPHATE PYROPHOSPHOHYDROLASE"/>
    <property type="match status" value="1"/>
</dbReference>
<dbReference type="Proteomes" id="UP000006034">
    <property type="component" value="Unassembled WGS sequence"/>
</dbReference>
<dbReference type="HOGENOM" id="CLU_038356_0_1_7"/>
<dbReference type="GO" id="GO:0046076">
    <property type="term" value="P:dTTP catabolic process"/>
    <property type="evidence" value="ECO:0007669"/>
    <property type="project" value="TreeGrafter"/>
</dbReference>
<dbReference type="GO" id="GO:0046047">
    <property type="term" value="P:TTP catabolic process"/>
    <property type="evidence" value="ECO:0007669"/>
    <property type="project" value="TreeGrafter"/>
</dbReference>
<sequence length="284" mass="31602">MSDTTTAPAAADAATQAALERLNTVIDRLIAPDGCPWDSTQTPESLTEYVIEECHELVDAIRSGKTADMVEELGDVAFLILMIGKLMARAGGPSLADALEVEAAKMVRRHPHVFSDTTYENQSEQLKDWDRIKREEKAAADAEGPKGTYDSLPRGLPPLTKAYRIHSKADRVGFTWPEDEDVEKQVEAEWLELLDAMASDDAEAIEHEFGDHMFTLVELGRRKGIKAAPALNAATERFLTRFERMEALARERNLDFVSLSLDDKDDLWNEVKAAEKPGTEKTED</sequence>
<dbReference type="EMBL" id="ADCP02000001">
    <property type="protein sequence ID" value="EFV42535.1"/>
    <property type="molecule type" value="Genomic_DNA"/>
</dbReference>
<dbReference type="RefSeq" id="WP_005030804.1">
    <property type="nucleotide sequence ID" value="NZ_KE150238.1"/>
</dbReference>
<dbReference type="NCBIfam" id="TIGR00444">
    <property type="entry name" value="mazG"/>
    <property type="match status" value="1"/>
</dbReference>
<dbReference type="GO" id="GO:0046052">
    <property type="term" value="P:UTP catabolic process"/>
    <property type="evidence" value="ECO:0007669"/>
    <property type="project" value="TreeGrafter"/>
</dbReference>
<dbReference type="CDD" id="cd11529">
    <property type="entry name" value="NTP-PPase_MazG_Cterm"/>
    <property type="match status" value="1"/>
</dbReference>
<proteinExistence type="predicted"/>
<dbReference type="Pfam" id="PF03819">
    <property type="entry name" value="MazG"/>
    <property type="match status" value="1"/>
</dbReference>
<dbReference type="NCBIfam" id="NF007113">
    <property type="entry name" value="PRK09562.1"/>
    <property type="match status" value="1"/>
</dbReference>
<keyword evidence="3" id="KW-1185">Reference proteome</keyword>
<dbReference type="GO" id="GO:0046081">
    <property type="term" value="P:dUTP catabolic process"/>
    <property type="evidence" value="ECO:0007669"/>
    <property type="project" value="TreeGrafter"/>
</dbReference>
<dbReference type="GO" id="GO:0046061">
    <property type="term" value="P:dATP catabolic process"/>
    <property type="evidence" value="ECO:0007669"/>
    <property type="project" value="TreeGrafter"/>
</dbReference>
<protein>
    <submittedName>
        <fullName evidence="2">MazG family protein</fullName>
    </submittedName>
</protein>
<dbReference type="STRING" id="563192.HMPREF0179_03662"/>
<dbReference type="SUPFAM" id="SSF101386">
    <property type="entry name" value="all-alpha NTP pyrophosphatases"/>
    <property type="match status" value="2"/>
</dbReference>
<dbReference type="InterPro" id="IPR048011">
    <property type="entry name" value="NTP-PPase_MazG-like_C"/>
</dbReference>
<comment type="caution">
    <text evidence="2">The sequence shown here is derived from an EMBL/GenBank/DDBJ whole genome shotgun (WGS) entry which is preliminary data.</text>
</comment>
<dbReference type="InterPro" id="IPR048015">
    <property type="entry name" value="NTP-PPase_MazG-like_N"/>
</dbReference>